<dbReference type="Pfam" id="PF25876">
    <property type="entry name" value="HH_MFP_RND"/>
    <property type="match status" value="1"/>
</dbReference>
<organism evidence="8 9">
    <name type="scientific">Magnetospirillum aberrantis SpK</name>
    <dbReference type="NCBI Taxonomy" id="908842"/>
    <lineage>
        <taxon>Bacteria</taxon>
        <taxon>Pseudomonadati</taxon>
        <taxon>Pseudomonadota</taxon>
        <taxon>Alphaproteobacteria</taxon>
        <taxon>Rhodospirillales</taxon>
        <taxon>Rhodospirillaceae</taxon>
        <taxon>Magnetospirillum</taxon>
    </lineage>
</organism>
<dbReference type="Pfam" id="PF25917">
    <property type="entry name" value="BSH_RND"/>
    <property type="match status" value="1"/>
</dbReference>
<name>A0A7C9UTG6_9PROT</name>
<dbReference type="EMBL" id="JAAIYP010000032">
    <property type="protein sequence ID" value="NFV79566.1"/>
    <property type="molecule type" value="Genomic_DNA"/>
</dbReference>
<dbReference type="Gene3D" id="2.40.30.170">
    <property type="match status" value="1"/>
</dbReference>
<dbReference type="RefSeq" id="WP_163676177.1">
    <property type="nucleotide sequence ID" value="NZ_JAAIYP010000032.1"/>
</dbReference>
<dbReference type="NCBIfam" id="TIGR01730">
    <property type="entry name" value="RND_mfp"/>
    <property type="match status" value="1"/>
</dbReference>
<dbReference type="Pfam" id="PF25967">
    <property type="entry name" value="RND-MFP_C"/>
    <property type="match status" value="1"/>
</dbReference>
<dbReference type="Gene3D" id="2.40.50.100">
    <property type="match status" value="1"/>
</dbReference>
<feature type="domain" description="Multidrug resistance protein MdtA-like C-terminal permuted SH3" evidence="7">
    <location>
        <begin position="281"/>
        <end position="342"/>
    </location>
</feature>
<evidence type="ECO:0000259" key="6">
    <source>
        <dbReference type="Pfam" id="PF25954"/>
    </source>
</evidence>
<dbReference type="InterPro" id="IPR058627">
    <property type="entry name" value="MdtA-like_C"/>
</dbReference>
<comment type="subcellular location">
    <subcellularLocation>
        <location evidence="1">Cell envelope</location>
    </subcellularLocation>
</comment>
<dbReference type="Proteomes" id="UP000480684">
    <property type="component" value="Unassembled WGS sequence"/>
</dbReference>
<feature type="domain" description="Multidrug resistance protein MdtA-like barrel-sandwich hybrid" evidence="5">
    <location>
        <begin position="70"/>
        <end position="192"/>
    </location>
</feature>
<dbReference type="SUPFAM" id="SSF111369">
    <property type="entry name" value="HlyD-like secretion proteins"/>
    <property type="match status" value="1"/>
</dbReference>
<accession>A0A7C9UTG6</accession>
<evidence type="ECO:0000313" key="9">
    <source>
        <dbReference type="Proteomes" id="UP000480684"/>
    </source>
</evidence>
<dbReference type="Gene3D" id="1.10.287.470">
    <property type="entry name" value="Helix hairpin bin"/>
    <property type="match status" value="1"/>
</dbReference>
<dbReference type="FunFam" id="2.40.30.170:FF:000010">
    <property type="entry name" value="Efflux RND transporter periplasmic adaptor subunit"/>
    <property type="match status" value="1"/>
</dbReference>
<protein>
    <submittedName>
        <fullName evidence="8">Efflux RND transporter periplasmic adaptor subunit</fullName>
    </submittedName>
</protein>
<dbReference type="PANTHER" id="PTHR30469:SF11">
    <property type="entry name" value="BLL4320 PROTEIN"/>
    <property type="match status" value="1"/>
</dbReference>
<dbReference type="InterPro" id="IPR058624">
    <property type="entry name" value="MdtA-like_HH"/>
</dbReference>
<dbReference type="InterPro" id="IPR058792">
    <property type="entry name" value="Beta-barrel_RND_2"/>
</dbReference>
<keyword evidence="3" id="KW-0813">Transport</keyword>
<feature type="domain" description="Multidrug resistance protein MdtA-like alpha-helical hairpin" evidence="4">
    <location>
        <begin position="106"/>
        <end position="164"/>
    </location>
</feature>
<evidence type="ECO:0000256" key="1">
    <source>
        <dbReference type="ARBA" id="ARBA00004196"/>
    </source>
</evidence>
<dbReference type="Pfam" id="PF25954">
    <property type="entry name" value="Beta-barrel_RND_2"/>
    <property type="match status" value="1"/>
</dbReference>
<sequence>MNTKRMVVMLAVSGVVFGGVFGFVQFKNMMIKDYFANLPKPVITVTAQPAATEKWQRTVPAVGTLQAVNGVDISSSVAGLIKEIAFQSGQRVKKGDRLLRLDADVEQTDLHSAQADAELARISAKRQRTLVRTDTVSQAAVDKTEAELKVKEAKVAGIRATIEKKTVFAPFDGVLGVRKVDLGQYLQPGQAIVNLQDLSVMLADFTVSQKDLAALEVGAALAMTTDAWPERTFDGSISAVEPKVDEKTGMVMVQGRFPNPDGILRPGMFARIEVVRPSQADVVTVPINAVSYNLHGDSVFVVRDGTDGKEAVRTFVKVGERRDGKVAVLSGLSTGDVVVTSGQVKLETGSLVDIRADDPLRADASQLAQPPAKTE</sequence>
<proteinExistence type="inferred from homology"/>
<evidence type="ECO:0000259" key="4">
    <source>
        <dbReference type="Pfam" id="PF25876"/>
    </source>
</evidence>
<feature type="domain" description="CusB-like beta-barrel" evidence="6">
    <location>
        <begin position="205"/>
        <end position="275"/>
    </location>
</feature>
<dbReference type="GO" id="GO:0015562">
    <property type="term" value="F:efflux transmembrane transporter activity"/>
    <property type="evidence" value="ECO:0007669"/>
    <property type="project" value="TreeGrafter"/>
</dbReference>
<evidence type="ECO:0000256" key="2">
    <source>
        <dbReference type="ARBA" id="ARBA00009477"/>
    </source>
</evidence>
<keyword evidence="9" id="KW-1185">Reference proteome</keyword>
<dbReference type="Gene3D" id="2.40.420.20">
    <property type="match status" value="1"/>
</dbReference>
<comment type="caution">
    <text evidence="8">The sequence shown here is derived from an EMBL/GenBank/DDBJ whole genome shotgun (WGS) entry which is preliminary data.</text>
</comment>
<evidence type="ECO:0000313" key="8">
    <source>
        <dbReference type="EMBL" id="NFV79566.1"/>
    </source>
</evidence>
<gene>
    <name evidence="8" type="ORF">G4223_05530</name>
</gene>
<dbReference type="InterPro" id="IPR006143">
    <property type="entry name" value="RND_pump_MFP"/>
</dbReference>
<evidence type="ECO:0000256" key="3">
    <source>
        <dbReference type="ARBA" id="ARBA00022448"/>
    </source>
</evidence>
<comment type="similarity">
    <text evidence="2">Belongs to the membrane fusion protein (MFP) (TC 8.A.1) family.</text>
</comment>
<evidence type="ECO:0000259" key="7">
    <source>
        <dbReference type="Pfam" id="PF25967"/>
    </source>
</evidence>
<dbReference type="GO" id="GO:1990281">
    <property type="term" value="C:efflux pump complex"/>
    <property type="evidence" value="ECO:0007669"/>
    <property type="project" value="TreeGrafter"/>
</dbReference>
<dbReference type="AlphaFoldDB" id="A0A7C9UTG6"/>
<evidence type="ECO:0000259" key="5">
    <source>
        <dbReference type="Pfam" id="PF25917"/>
    </source>
</evidence>
<dbReference type="PANTHER" id="PTHR30469">
    <property type="entry name" value="MULTIDRUG RESISTANCE PROTEIN MDTA"/>
    <property type="match status" value="1"/>
</dbReference>
<reference evidence="8 9" key="1">
    <citation type="submission" date="2020-02" db="EMBL/GenBank/DDBJ databases">
        <authorList>
            <person name="Dziuba M."/>
            <person name="Kuznetsov B."/>
            <person name="Mardanov A."/>
            <person name="Ravin N."/>
            <person name="Grouzdev D."/>
        </authorList>
    </citation>
    <scope>NUCLEOTIDE SEQUENCE [LARGE SCALE GENOMIC DNA]</scope>
    <source>
        <strain evidence="8 9">SpK</strain>
    </source>
</reference>
<dbReference type="InterPro" id="IPR058625">
    <property type="entry name" value="MdtA-like_BSH"/>
</dbReference>